<dbReference type="Pfam" id="PF01022">
    <property type="entry name" value="HTH_5"/>
    <property type="match status" value="1"/>
</dbReference>
<dbReference type="RefSeq" id="WP_108844038.1">
    <property type="nucleotide sequence ID" value="NZ_ONZI01000005.1"/>
</dbReference>
<dbReference type="NCBIfam" id="NF033788">
    <property type="entry name" value="HTH_metalloreg"/>
    <property type="match status" value="1"/>
</dbReference>
<sequence>MNARTIFILDDHSAIDGQHDHEVTIFRAMAHPDRYRVLKILAAEGEMQVGQINEWIALGQSALSQNLKVLRDAGLVDTRRESQRIYYSFRKSQGASLPQSVAELFG</sequence>
<keyword evidence="2" id="KW-0238">DNA-binding</keyword>
<dbReference type="SUPFAM" id="SSF46785">
    <property type="entry name" value="Winged helix' DNA-binding domain"/>
    <property type="match status" value="1"/>
</dbReference>
<evidence type="ECO:0000259" key="4">
    <source>
        <dbReference type="PROSITE" id="PS50987"/>
    </source>
</evidence>
<name>A0A2R8CQR0_9GAMM</name>
<dbReference type="InterPro" id="IPR011991">
    <property type="entry name" value="ArsR-like_HTH"/>
</dbReference>
<protein>
    <submittedName>
        <fullName evidence="5">Biofilm growth-associated repressor</fullName>
    </submittedName>
</protein>
<reference evidence="6" key="1">
    <citation type="submission" date="2018-03" db="EMBL/GenBank/DDBJ databases">
        <authorList>
            <person name="Navarro De La Torre S."/>
        </authorList>
    </citation>
    <scope>NUCLEOTIDE SEQUENCE [LARGE SCALE GENOMIC DNA]</scope>
    <source>
        <strain evidence="6">EAod3</strain>
    </source>
</reference>
<dbReference type="Proteomes" id="UP000244934">
    <property type="component" value="Unassembled WGS sequence"/>
</dbReference>
<dbReference type="AlphaFoldDB" id="A0A2R8CQR0"/>
<dbReference type="PRINTS" id="PR00778">
    <property type="entry name" value="HTHARSR"/>
</dbReference>
<dbReference type="InterPro" id="IPR001845">
    <property type="entry name" value="HTH_ArsR_DNA-bd_dom"/>
</dbReference>
<dbReference type="PANTHER" id="PTHR43132">
    <property type="entry name" value="ARSENICAL RESISTANCE OPERON REPRESSOR ARSR-RELATED"/>
    <property type="match status" value="1"/>
</dbReference>
<evidence type="ECO:0000313" key="5">
    <source>
        <dbReference type="EMBL" id="SPJ35236.1"/>
    </source>
</evidence>
<gene>
    <name evidence="5" type="primary">bigR</name>
    <name evidence="5" type="ORF">KSP9073_03294</name>
</gene>
<accession>A0A2R8CQR0</accession>
<dbReference type="PROSITE" id="PS50987">
    <property type="entry name" value="HTH_ARSR_2"/>
    <property type="match status" value="1"/>
</dbReference>
<evidence type="ECO:0000256" key="3">
    <source>
        <dbReference type="ARBA" id="ARBA00023163"/>
    </source>
</evidence>
<dbReference type="InterPro" id="IPR036390">
    <property type="entry name" value="WH_DNA-bd_sf"/>
</dbReference>
<dbReference type="GO" id="GO:0003677">
    <property type="term" value="F:DNA binding"/>
    <property type="evidence" value="ECO:0007669"/>
    <property type="project" value="UniProtKB-KW"/>
</dbReference>
<dbReference type="CDD" id="cd00090">
    <property type="entry name" value="HTH_ARSR"/>
    <property type="match status" value="1"/>
</dbReference>
<dbReference type="OrthoDB" id="8565358at2"/>
<dbReference type="PANTHER" id="PTHR43132:SF2">
    <property type="entry name" value="ARSENICAL RESISTANCE OPERON REPRESSOR ARSR-RELATED"/>
    <property type="match status" value="1"/>
</dbReference>
<organism evidence="5 6">
    <name type="scientific">Kushneria phyllosphaerae</name>
    <dbReference type="NCBI Taxonomy" id="2100822"/>
    <lineage>
        <taxon>Bacteria</taxon>
        <taxon>Pseudomonadati</taxon>
        <taxon>Pseudomonadota</taxon>
        <taxon>Gammaproteobacteria</taxon>
        <taxon>Oceanospirillales</taxon>
        <taxon>Halomonadaceae</taxon>
        <taxon>Kushneria</taxon>
    </lineage>
</organism>
<feature type="domain" description="HTH arsR-type" evidence="4">
    <location>
        <begin position="15"/>
        <end position="106"/>
    </location>
</feature>
<keyword evidence="1" id="KW-0805">Transcription regulation</keyword>
<dbReference type="Gene3D" id="1.10.10.10">
    <property type="entry name" value="Winged helix-like DNA-binding domain superfamily/Winged helix DNA-binding domain"/>
    <property type="match status" value="1"/>
</dbReference>
<evidence type="ECO:0000256" key="1">
    <source>
        <dbReference type="ARBA" id="ARBA00023015"/>
    </source>
</evidence>
<keyword evidence="3" id="KW-0804">Transcription</keyword>
<dbReference type="EMBL" id="ONZI01000005">
    <property type="protein sequence ID" value="SPJ35236.1"/>
    <property type="molecule type" value="Genomic_DNA"/>
</dbReference>
<dbReference type="SMART" id="SM00418">
    <property type="entry name" value="HTH_ARSR"/>
    <property type="match status" value="1"/>
</dbReference>
<dbReference type="GO" id="GO:0003700">
    <property type="term" value="F:DNA-binding transcription factor activity"/>
    <property type="evidence" value="ECO:0007669"/>
    <property type="project" value="InterPro"/>
</dbReference>
<dbReference type="InterPro" id="IPR051011">
    <property type="entry name" value="Metal_resp_trans_reg"/>
</dbReference>
<dbReference type="InterPro" id="IPR036388">
    <property type="entry name" value="WH-like_DNA-bd_sf"/>
</dbReference>
<evidence type="ECO:0000313" key="6">
    <source>
        <dbReference type="Proteomes" id="UP000244934"/>
    </source>
</evidence>
<evidence type="ECO:0000256" key="2">
    <source>
        <dbReference type="ARBA" id="ARBA00023125"/>
    </source>
</evidence>
<proteinExistence type="predicted"/>
<keyword evidence="6" id="KW-1185">Reference proteome</keyword>